<dbReference type="Gene3D" id="1.25.10.10">
    <property type="entry name" value="Leucine-rich Repeat Variant"/>
    <property type="match status" value="1"/>
</dbReference>
<keyword evidence="3" id="KW-1185">Reference proteome</keyword>
<dbReference type="InterPro" id="IPR016024">
    <property type="entry name" value="ARM-type_fold"/>
</dbReference>
<proteinExistence type="predicted"/>
<feature type="non-terminal residue" evidence="2">
    <location>
        <position position="1"/>
    </location>
</feature>
<feature type="non-terminal residue" evidence="2">
    <location>
        <position position="70"/>
    </location>
</feature>
<evidence type="ECO:0000313" key="2">
    <source>
        <dbReference type="EMBL" id="GFH22697.1"/>
    </source>
</evidence>
<dbReference type="AlphaFoldDB" id="A0A699ZIW9"/>
<dbReference type="SUPFAM" id="SSF48371">
    <property type="entry name" value="ARM repeat"/>
    <property type="match status" value="1"/>
</dbReference>
<evidence type="ECO:0000313" key="3">
    <source>
        <dbReference type="Proteomes" id="UP000485058"/>
    </source>
</evidence>
<comment type="caution">
    <text evidence="2">The sequence shown here is derived from an EMBL/GenBank/DDBJ whole genome shotgun (WGS) entry which is preliminary data.</text>
</comment>
<organism evidence="2 3">
    <name type="scientific">Haematococcus lacustris</name>
    <name type="common">Green alga</name>
    <name type="synonym">Haematococcus pluvialis</name>
    <dbReference type="NCBI Taxonomy" id="44745"/>
    <lineage>
        <taxon>Eukaryota</taxon>
        <taxon>Viridiplantae</taxon>
        <taxon>Chlorophyta</taxon>
        <taxon>core chlorophytes</taxon>
        <taxon>Chlorophyceae</taxon>
        <taxon>CS clade</taxon>
        <taxon>Chlamydomonadales</taxon>
        <taxon>Haematococcaceae</taxon>
        <taxon>Haematococcus</taxon>
    </lineage>
</organism>
<evidence type="ECO:0000256" key="1">
    <source>
        <dbReference type="SAM" id="SignalP"/>
    </source>
</evidence>
<dbReference type="InterPro" id="IPR050693">
    <property type="entry name" value="Hsp70_NEF-Inhibitors"/>
</dbReference>
<dbReference type="EMBL" id="BLLF01002103">
    <property type="protein sequence ID" value="GFH22697.1"/>
    <property type="molecule type" value="Genomic_DNA"/>
</dbReference>
<feature type="signal peptide" evidence="1">
    <location>
        <begin position="1"/>
        <end position="22"/>
    </location>
</feature>
<protein>
    <submittedName>
        <fullName evidence="2">Uncharacterized protein</fullName>
    </submittedName>
</protein>
<sequence>LHKIGGLPTLLALLACPQHSLQWRAAEVAATCMANNPPVQQWFFEGGLLPALMPLLQPPGGGSPATLPCT</sequence>
<dbReference type="GO" id="GO:0005783">
    <property type="term" value="C:endoplasmic reticulum"/>
    <property type="evidence" value="ECO:0007669"/>
    <property type="project" value="TreeGrafter"/>
</dbReference>
<dbReference type="GO" id="GO:0000774">
    <property type="term" value="F:adenyl-nucleotide exchange factor activity"/>
    <property type="evidence" value="ECO:0007669"/>
    <property type="project" value="TreeGrafter"/>
</dbReference>
<gene>
    <name evidence="2" type="ORF">HaLaN_20204</name>
</gene>
<dbReference type="PANTHER" id="PTHR19316">
    <property type="entry name" value="PROTEIN FOLDING REGULATOR"/>
    <property type="match status" value="1"/>
</dbReference>
<reference evidence="2 3" key="1">
    <citation type="submission" date="2020-02" db="EMBL/GenBank/DDBJ databases">
        <title>Draft genome sequence of Haematococcus lacustris strain NIES-144.</title>
        <authorList>
            <person name="Morimoto D."/>
            <person name="Nakagawa S."/>
            <person name="Yoshida T."/>
            <person name="Sawayama S."/>
        </authorList>
    </citation>
    <scope>NUCLEOTIDE SEQUENCE [LARGE SCALE GENOMIC DNA]</scope>
    <source>
        <strain evidence="2 3">NIES-144</strain>
    </source>
</reference>
<dbReference type="PANTHER" id="PTHR19316:SF18">
    <property type="entry name" value="HSP70-BINDING PROTEIN 1"/>
    <property type="match status" value="1"/>
</dbReference>
<name>A0A699ZIW9_HAELA</name>
<accession>A0A699ZIW9</accession>
<dbReference type="InterPro" id="IPR011989">
    <property type="entry name" value="ARM-like"/>
</dbReference>
<dbReference type="Proteomes" id="UP000485058">
    <property type="component" value="Unassembled WGS sequence"/>
</dbReference>
<keyword evidence="1" id="KW-0732">Signal</keyword>
<feature type="chain" id="PRO_5025370409" evidence="1">
    <location>
        <begin position="23"/>
        <end position="70"/>
    </location>
</feature>